<evidence type="ECO:0000256" key="6">
    <source>
        <dbReference type="SAM" id="Phobius"/>
    </source>
</evidence>
<evidence type="ECO:0000313" key="8">
    <source>
        <dbReference type="EMBL" id="KAG5581403.1"/>
    </source>
</evidence>
<proteinExistence type="predicted"/>
<evidence type="ECO:0000256" key="3">
    <source>
        <dbReference type="ARBA" id="ARBA00022833"/>
    </source>
</evidence>
<keyword evidence="6" id="KW-0812">Transmembrane</keyword>
<evidence type="ECO:0000256" key="1">
    <source>
        <dbReference type="ARBA" id="ARBA00022723"/>
    </source>
</evidence>
<sequence>MMWDYCNEMDRTNLGSTIRMKFTDNEVPGQPYRFQRIYICFAACKFSFKAGFGSFSLKKALWAAAKATTVQQVIVCMNHMFELDPNVAAWCNEKEPSQCTMAYFSSDAKYDMLLNNLCEIKDILLKNQKADGEYIPRKSNQWNCEITGASIMDNWAVDLEKRTCSCRKWSLTGIPCKHTIAAIWANREDTLDYVHDSYKVETYRKIYENAIFPMNDPQMWPKSNKLPPLPPRSLTSTKRGRKQKKIRKEADEVGANCSTCHKSGHNKRTCKTKDVQPETTSSVCDKLHVRQRCSEVQQENMKQREVGQGEEMNSSWENSQQTQQSGFLLFFGVVSALIWCCLVQFLCCFSVNMVLLFWCNLESVFGAFLVQFWSCFAVVTMIFCCCFWCSSSAFWWWC</sequence>
<keyword evidence="1" id="KW-0479">Metal-binding</keyword>
<evidence type="ECO:0000256" key="2">
    <source>
        <dbReference type="ARBA" id="ARBA00022771"/>
    </source>
</evidence>
<dbReference type="InterPro" id="IPR006564">
    <property type="entry name" value="Znf_PMZ"/>
</dbReference>
<reference evidence="8 9" key="1">
    <citation type="submission" date="2020-09" db="EMBL/GenBank/DDBJ databases">
        <title>De no assembly of potato wild relative species, Solanum commersonii.</title>
        <authorList>
            <person name="Cho K."/>
        </authorList>
    </citation>
    <scope>NUCLEOTIDE SEQUENCE [LARGE SCALE GENOMIC DNA]</scope>
    <source>
        <strain evidence="8">LZ3.2</strain>
        <tissue evidence="8">Leaf</tissue>
    </source>
</reference>
<feature type="region of interest" description="Disordered" evidence="5">
    <location>
        <begin position="218"/>
        <end position="248"/>
    </location>
</feature>
<dbReference type="OrthoDB" id="1939383at2759"/>
<dbReference type="InterPro" id="IPR007527">
    <property type="entry name" value="Znf_SWIM"/>
</dbReference>
<feature type="transmembrane region" description="Helical" evidence="6">
    <location>
        <begin position="370"/>
        <end position="397"/>
    </location>
</feature>
<keyword evidence="6" id="KW-0472">Membrane</keyword>
<keyword evidence="6" id="KW-1133">Transmembrane helix</keyword>
<keyword evidence="9" id="KW-1185">Reference proteome</keyword>
<gene>
    <name evidence="8" type="ORF">H5410_052030</name>
</gene>
<feature type="transmembrane region" description="Helical" evidence="6">
    <location>
        <begin position="327"/>
        <end position="358"/>
    </location>
</feature>
<dbReference type="PANTHER" id="PTHR31973:SF191">
    <property type="entry name" value="OS05G0489400 PROTEIN"/>
    <property type="match status" value="1"/>
</dbReference>
<dbReference type="Proteomes" id="UP000824120">
    <property type="component" value="Chromosome 10"/>
</dbReference>
<evidence type="ECO:0000256" key="4">
    <source>
        <dbReference type="PROSITE-ProRule" id="PRU00325"/>
    </source>
</evidence>
<dbReference type="SMART" id="SM00575">
    <property type="entry name" value="ZnF_PMZ"/>
    <property type="match status" value="1"/>
</dbReference>
<evidence type="ECO:0000256" key="5">
    <source>
        <dbReference type="SAM" id="MobiDB-lite"/>
    </source>
</evidence>
<keyword evidence="3" id="KW-0862">Zinc</keyword>
<feature type="domain" description="SWIM-type" evidence="7">
    <location>
        <begin position="155"/>
        <end position="187"/>
    </location>
</feature>
<evidence type="ECO:0000259" key="7">
    <source>
        <dbReference type="PROSITE" id="PS50966"/>
    </source>
</evidence>
<comment type="caution">
    <text evidence="8">The sequence shown here is derived from an EMBL/GenBank/DDBJ whole genome shotgun (WGS) entry which is preliminary data.</text>
</comment>
<evidence type="ECO:0000313" key="9">
    <source>
        <dbReference type="Proteomes" id="UP000824120"/>
    </source>
</evidence>
<dbReference type="GO" id="GO:0008270">
    <property type="term" value="F:zinc ion binding"/>
    <property type="evidence" value="ECO:0007669"/>
    <property type="project" value="UniProtKB-KW"/>
</dbReference>
<name>A0A9J5X024_SOLCO</name>
<dbReference type="AlphaFoldDB" id="A0A9J5X024"/>
<feature type="compositionally biased region" description="Basic residues" evidence="5">
    <location>
        <begin position="238"/>
        <end position="247"/>
    </location>
</feature>
<protein>
    <recommendedName>
        <fullName evidence="7">SWIM-type domain-containing protein</fullName>
    </recommendedName>
</protein>
<dbReference type="PANTHER" id="PTHR31973">
    <property type="entry name" value="POLYPROTEIN, PUTATIVE-RELATED"/>
    <property type="match status" value="1"/>
</dbReference>
<organism evidence="8 9">
    <name type="scientific">Solanum commersonii</name>
    <name type="common">Commerson's wild potato</name>
    <name type="synonym">Commerson's nightshade</name>
    <dbReference type="NCBI Taxonomy" id="4109"/>
    <lineage>
        <taxon>Eukaryota</taxon>
        <taxon>Viridiplantae</taxon>
        <taxon>Streptophyta</taxon>
        <taxon>Embryophyta</taxon>
        <taxon>Tracheophyta</taxon>
        <taxon>Spermatophyta</taxon>
        <taxon>Magnoliopsida</taxon>
        <taxon>eudicotyledons</taxon>
        <taxon>Gunneridae</taxon>
        <taxon>Pentapetalae</taxon>
        <taxon>asterids</taxon>
        <taxon>lamiids</taxon>
        <taxon>Solanales</taxon>
        <taxon>Solanaceae</taxon>
        <taxon>Solanoideae</taxon>
        <taxon>Solaneae</taxon>
        <taxon>Solanum</taxon>
    </lineage>
</organism>
<dbReference type="EMBL" id="JACXVP010000010">
    <property type="protein sequence ID" value="KAG5581403.1"/>
    <property type="molecule type" value="Genomic_DNA"/>
</dbReference>
<dbReference type="PROSITE" id="PS50966">
    <property type="entry name" value="ZF_SWIM"/>
    <property type="match status" value="1"/>
</dbReference>
<accession>A0A9J5X024</accession>
<dbReference type="Pfam" id="PF04434">
    <property type="entry name" value="SWIM"/>
    <property type="match status" value="1"/>
</dbReference>
<keyword evidence="2 4" id="KW-0863">Zinc-finger</keyword>